<dbReference type="InterPro" id="IPR016191">
    <property type="entry name" value="Ribonuclease/ribotoxin"/>
</dbReference>
<evidence type="ECO:0000256" key="1">
    <source>
        <dbReference type="ARBA" id="ARBA00022722"/>
    </source>
</evidence>
<accession>A0ABQ2EQZ2</accession>
<dbReference type="Proteomes" id="UP000647587">
    <property type="component" value="Unassembled WGS sequence"/>
</dbReference>
<proteinExistence type="predicted"/>
<protein>
    <submittedName>
        <fullName evidence="5">Ribonuclease</fullName>
    </submittedName>
</protein>
<reference evidence="6" key="1">
    <citation type="journal article" date="2019" name="Int. J. Syst. Evol. Microbiol.">
        <title>The Global Catalogue of Microorganisms (GCM) 10K type strain sequencing project: providing services to taxonomists for standard genome sequencing and annotation.</title>
        <authorList>
            <consortium name="The Broad Institute Genomics Platform"/>
            <consortium name="The Broad Institute Genome Sequencing Center for Infectious Disease"/>
            <person name="Wu L."/>
            <person name="Ma J."/>
        </authorList>
    </citation>
    <scope>NUCLEOTIDE SEQUENCE [LARGE SCALE GENOMIC DNA]</scope>
    <source>
        <strain evidence="6">JCM 30331</strain>
    </source>
</reference>
<evidence type="ECO:0000256" key="3">
    <source>
        <dbReference type="SAM" id="MobiDB-lite"/>
    </source>
</evidence>
<keyword evidence="4" id="KW-0732">Signal</keyword>
<name>A0ABQ2EQZ2_9DEIO</name>
<organism evidence="5 6">
    <name type="scientific">Deinococcus malanensis</name>
    <dbReference type="NCBI Taxonomy" id="1706855"/>
    <lineage>
        <taxon>Bacteria</taxon>
        <taxon>Thermotogati</taxon>
        <taxon>Deinococcota</taxon>
        <taxon>Deinococci</taxon>
        <taxon>Deinococcales</taxon>
        <taxon>Deinococcaceae</taxon>
        <taxon>Deinococcus</taxon>
    </lineage>
</organism>
<evidence type="ECO:0000313" key="5">
    <source>
        <dbReference type="EMBL" id="GGK21533.1"/>
    </source>
</evidence>
<dbReference type="Pfam" id="PF00545">
    <property type="entry name" value="Ribonuclease"/>
    <property type="match status" value="1"/>
</dbReference>
<feature type="signal peptide" evidence="4">
    <location>
        <begin position="1"/>
        <end position="22"/>
    </location>
</feature>
<sequence>MTLCHVLLRRALLVLLAPLAGAALGSCDAPAESQATTQISSNPQLSTPAPAVQNLPSRTGQAPRAPGTQKSGLDPHSGLRWISRSDLPREGQEMLRLIARGGPFRYSKDGVTFGNRERLLPKASEGYYREYTVRTPGESDRGARRLVCGGQEETSVHECYYTADHYASFRRVRP</sequence>
<keyword evidence="1" id="KW-0540">Nuclease</keyword>
<dbReference type="SUPFAM" id="SSF53933">
    <property type="entry name" value="Microbial ribonucleases"/>
    <property type="match status" value="1"/>
</dbReference>
<feature type="region of interest" description="Disordered" evidence="3">
    <location>
        <begin position="35"/>
        <end position="80"/>
    </location>
</feature>
<feature type="chain" id="PRO_5045118434" evidence="4">
    <location>
        <begin position="23"/>
        <end position="174"/>
    </location>
</feature>
<dbReference type="EMBL" id="BMPP01000004">
    <property type="protein sequence ID" value="GGK21533.1"/>
    <property type="molecule type" value="Genomic_DNA"/>
</dbReference>
<gene>
    <name evidence="5" type="ORF">GCM10008955_13730</name>
</gene>
<evidence type="ECO:0000256" key="4">
    <source>
        <dbReference type="SAM" id="SignalP"/>
    </source>
</evidence>
<evidence type="ECO:0000256" key="2">
    <source>
        <dbReference type="ARBA" id="ARBA00022801"/>
    </source>
</evidence>
<keyword evidence="2" id="KW-0378">Hydrolase</keyword>
<comment type="caution">
    <text evidence="5">The sequence shown here is derived from an EMBL/GenBank/DDBJ whole genome shotgun (WGS) entry which is preliminary data.</text>
</comment>
<dbReference type="InterPro" id="IPR000026">
    <property type="entry name" value="N1-like"/>
</dbReference>
<keyword evidence="6" id="KW-1185">Reference proteome</keyword>
<dbReference type="Gene3D" id="3.10.450.30">
    <property type="entry name" value="Microbial ribonucleases"/>
    <property type="match status" value="1"/>
</dbReference>
<dbReference type="RefSeq" id="WP_189005778.1">
    <property type="nucleotide sequence ID" value="NZ_BMPP01000004.1"/>
</dbReference>
<evidence type="ECO:0000313" key="6">
    <source>
        <dbReference type="Proteomes" id="UP000647587"/>
    </source>
</evidence>
<feature type="compositionally biased region" description="Polar residues" evidence="3">
    <location>
        <begin position="35"/>
        <end position="47"/>
    </location>
</feature>